<gene>
    <name evidence="2" type="ORF">SAMN02745157_3312</name>
</gene>
<dbReference type="SUPFAM" id="SSF51126">
    <property type="entry name" value="Pectin lyase-like"/>
    <property type="match status" value="2"/>
</dbReference>
<dbReference type="InterPro" id="IPR012334">
    <property type="entry name" value="Pectin_lyas_fold"/>
</dbReference>
<dbReference type="Gene3D" id="2.160.20.10">
    <property type="entry name" value="Single-stranded right-handed beta-helix, Pectin lyase-like"/>
    <property type="match status" value="2"/>
</dbReference>
<organism evidence="2 3">
    <name type="scientific">Kaistia soli DSM 19436</name>
    <dbReference type="NCBI Taxonomy" id="1122133"/>
    <lineage>
        <taxon>Bacteria</taxon>
        <taxon>Pseudomonadati</taxon>
        <taxon>Pseudomonadota</taxon>
        <taxon>Alphaproteobacteria</taxon>
        <taxon>Hyphomicrobiales</taxon>
        <taxon>Kaistiaceae</taxon>
        <taxon>Kaistia</taxon>
    </lineage>
</organism>
<evidence type="ECO:0000259" key="1">
    <source>
        <dbReference type="Pfam" id="PF05048"/>
    </source>
</evidence>
<dbReference type="InterPro" id="IPR045392">
    <property type="entry name" value="DUF6519"/>
</dbReference>
<dbReference type="EMBL" id="FQUP01000003">
    <property type="protein sequence ID" value="SHF99847.1"/>
    <property type="molecule type" value="Genomic_DNA"/>
</dbReference>
<dbReference type="InterPro" id="IPR011050">
    <property type="entry name" value="Pectin_lyase_fold/virulence"/>
</dbReference>
<dbReference type="InterPro" id="IPR006626">
    <property type="entry name" value="PbH1"/>
</dbReference>
<dbReference type="AlphaFoldDB" id="A0A1M5G7V6"/>
<proteinExistence type="predicted"/>
<reference evidence="2 3" key="1">
    <citation type="submission" date="2016-11" db="EMBL/GenBank/DDBJ databases">
        <authorList>
            <person name="Jaros S."/>
            <person name="Januszkiewicz K."/>
            <person name="Wedrychowicz H."/>
        </authorList>
    </citation>
    <scope>NUCLEOTIDE SEQUENCE [LARGE SCALE GENOMIC DNA]</scope>
    <source>
        <strain evidence="2 3">DSM 19436</strain>
    </source>
</reference>
<dbReference type="Proteomes" id="UP000184485">
    <property type="component" value="Unassembled WGS sequence"/>
</dbReference>
<evidence type="ECO:0000313" key="2">
    <source>
        <dbReference type="EMBL" id="SHF99847.1"/>
    </source>
</evidence>
<sequence>MSGDYSRFTFDPRRRFAAVLMQQGRVQLDSDWNEEADLLRERVRVLGLDAGGAAWVAHLTTPNAFLIGLLAGPPADLSIGEGRLYLDGRLAEVFAGEGITYLNQPFLPDPPPFNPAVDTLVYLDMWEREVSWAEDSRLLDVALGGVDTTTRIQQVWQVKRVEPGNPAACGVDLDALFPPSAGRLTTSAVAPPAPDDPCVLPPNAGYRGIENRLYRVEVQVGGPLGTARFKWSRDNGSIVSRVSAIAVAGGQSQIKVNRIGRDEVLRFTVGDWVTLTDDYRELNGESGQMARVVDIDEAQRIVTLDRAVPTAGRPFGPTAADITSRNTRLQRWDEQAPANVLDADGLMTTAAGPLDLEDGVQVSFSVSPAGGSFHVGDYWVFAARTADASVEVLAQAPPRGIRHQYLQLAAIPAGATPSDCRPPPPSSGEGCCTFVVHPGEDIQAAIDALPPEGGCVCLKAGLHLIESPLVLQKDNVSLHGESLGAILYNRRGTGLLIVSQALHDRVHDLVFRQGEAGAQPVIQIEGAEDFGLSDCRIEMFARRDSVGLFAVASTGIDIANCTIGTPNIGLWFEKGCADVSVTGCALDMPGDQEDQTTNVAIVAREMRGFLTIENNIITAAINGIIVNDNAAGPPRSRARLPRISGNRIQLGVNRQDETAFGIDVAAPNAIVNNNQLIYREGRLIGIRLCGSGSSCTDNVCIARTREVGLTVAIVAGDETDGKFLPLERIAISGNILEGPQHGIVLAGVAHADVSANLLGRSAVPFGLGITLNQSTDTMVSDNHILEPTFGIFAMSGARNCLRQNRIDGGNFGIGIALEEAPSVTECRLTDLDRGGILMLATTQRSTIVENRLIRCGGGVDRAVAIGALIVFGEWHVEANEVMDTGLSADKAGPVAAIAYGIRGLYVLEARIASNLVTYSDASTRDPAAEDRALLMQGLLDYIIDFGDRRLEIGFPVQICDNKFIGTGATALVELLERQINDRIYLRFERVMVSGNYCAHVTANGNQQSATVHLLGRALTISSNQIKATTPGFPSWQLNGRRGPFIGNISNGPTLGRAPANQFPSPENAFNMIV</sequence>
<dbReference type="SMART" id="SM00710">
    <property type="entry name" value="PbH1"/>
    <property type="match status" value="7"/>
</dbReference>
<evidence type="ECO:0000313" key="3">
    <source>
        <dbReference type="Proteomes" id="UP000184485"/>
    </source>
</evidence>
<dbReference type="STRING" id="1122133.SAMN02745157_3312"/>
<protein>
    <submittedName>
        <fullName evidence="2">Copper-binding protein (NosD)</fullName>
    </submittedName>
</protein>
<dbReference type="Pfam" id="PF20129">
    <property type="entry name" value="DUF6519"/>
    <property type="match status" value="2"/>
</dbReference>
<name>A0A1M5G7V6_9HYPH</name>
<accession>A0A1M5G7V6</accession>
<dbReference type="InterPro" id="IPR007742">
    <property type="entry name" value="NosD_dom"/>
</dbReference>
<keyword evidence="3" id="KW-1185">Reference proteome</keyword>
<dbReference type="RefSeq" id="WP_175561880.1">
    <property type="nucleotide sequence ID" value="NZ_FQUP01000003.1"/>
</dbReference>
<dbReference type="Pfam" id="PF05048">
    <property type="entry name" value="NosD"/>
    <property type="match status" value="1"/>
</dbReference>
<feature type="domain" description="Periplasmic copper-binding protein NosD beta helix" evidence="1">
    <location>
        <begin position="729"/>
        <end position="859"/>
    </location>
</feature>